<dbReference type="SUPFAM" id="SSF53850">
    <property type="entry name" value="Periplasmic binding protein-like II"/>
    <property type="match status" value="1"/>
</dbReference>
<dbReference type="Pfam" id="PF03466">
    <property type="entry name" value="LysR_substrate"/>
    <property type="match status" value="1"/>
</dbReference>
<dbReference type="PANTHER" id="PTHR30346:SF0">
    <property type="entry name" value="HCA OPERON TRANSCRIPTIONAL ACTIVATOR HCAR"/>
    <property type="match status" value="1"/>
</dbReference>
<evidence type="ECO:0000313" key="6">
    <source>
        <dbReference type="EMBL" id="GHG79707.1"/>
    </source>
</evidence>
<dbReference type="PROSITE" id="PS50931">
    <property type="entry name" value="HTH_LYSR"/>
    <property type="match status" value="1"/>
</dbReference>
<feature type="domain" description="HTH lysR-type" evidence="5">
    <location>
        <begin position="1"/>
        <end position="58"/>
    </location>
</feature>
<evidence type="ECO:0000313" key="7">
    <source>
        <dbReference type="Proteomes" id="UP000611500"/>
    </source>
</evidence>
<dbReference type="Pfam" id="PF00126">
    <property type="entry name" value="HTH_1"/>
    <property type="match status" value="1"/>
</dbReference>
<dbReference type="GO" id="GO:0032993">
    <property type="term" value="C:protein-DNA complex"/>
    <property type="evidence" value="ECO:0007669"/>
    <property type="project" value="TreeGrafter"/>
</dbReference>
<dbReference type="Proteomes" id="UP000611500">
    <property type="component" value="Unassembled WGS sequence"/>
</dbReference>
<evidence type="ECO:0000256" key="4">
    <source>
        <dbReference type="ARBA" id="ARBA00023163"/>
    </source>
</evidence>
<accession>A0A8J3MBD5</accession>
<dbReference type="InterPro" id="IPR036390">
    <property type="entry name" value="WH_DNA-bd_sf"/>
</dbReference>
<reference evidence="6" key="1">
    <citation type="journal article" date="2014" name="Int. J. Syst. Evol. Microbiol.">
        <title>Complete genome sequence of Corynebacterium casei LMG S-19264T (=DSM 44701T), isolated from a smear-ripened cheese.</title>
        <authorList>
            <consortium name="US DOE Joint Genome Institute (JGI-PGF)"/>
            <person name="Walter F."/>
            <person name="Albersmeier A."/>
            <person name="Kalinowski J."/>
            <person name="Ruckert C."/>
        </authorList>
    </citation>
    <scope>NUCLEOTIDE SEQUENCE</scope>
    <source>
        <strain evidence="6">CGMCC 1.7081</strain>
    </source>
</reference>
<sequence length="309" mass="33451">MDVRQLRHFVAVAETLHFGRAAARLGITQPPLSQSIQALERELGAPLFERTRRSVALTPFGADWLPHVQQALDGVEALAETADRIRLGRAGRLELSFVSTADYSILPLLVARFRALYPEVEIALTEATSDRQVTALSEGHGQVGIIIPQGEAVLPEGFAYRRLVSEPLIAAVPESWIESGRLRTVSGRLPAEAVISSSLIVFPRRAAPSFYDLVTGYYAACGGSAHVVQNAIQMQTIISLVSAGMGIALVPASLRHLARSGVRYLPLAAEAPQLETGIVWRRDDMTPTLGNFLRMIDSLPELATDEPSG</sequence>
<proteinExistence type="inferred from homology"/>
<dbReference type="AlphaFoldDB" id="A0A8J3MBD5"/>
<dbReference type="Gene3D" id="3.40.190.10">
    <property type="entry name" value="Periplasmic binding protein-like II"/>
    <property type="match status" value="2"/>
</dbReference>
<dbReference type="Gene3D" id="1.10.10.10">
    <property type="entry name" value="Winged helix-like DNA-binding domain superfamily/Winged helix DNA-binding domain"/>
    <property type="match status" value="1"/>
</dbReference>
<dbReference type="InterPro" id="IPR005119">
    <property type="entry name" value="LysR_subst-bd"/>
</dbReference>
<protein>
    <submittedName>
        <fullName evidence="6">HTH-type transcriptional regulator IlvR</fullName>
    </submittedName>
</protein>
<dbReference type="GO" id="GO:0003677">
    <property type="term" value="F:DNA binding"/>
    <property type="evidence" value="ECO:0007669"/>
    <property type="project" value="UniProtKB-KW"/>
</dbReference>
<gene>
    <name evidence="6" type="primary">ilvR</name>
    <name evidence="6" type="ORF">GCM10010961_02020</name>
</gene>
<dbReference type="RefSeq" id="WP_028091974.1">
    <property type="nucleotide sequence ID" value="NZ_BNAP01000001.1"/>
</dbReference>
<keyword evidence="7" id="KW-1185">Reference proteome</keyword>
<evidence type="ECO:0000259" key="5">
    <source>
        <dbReference type="PROSITE" id="PS50931"/>
    </source>
</evidence>
<keyword evidence="3" id="KW-0238">DNA-binding</keyword>
<comment type="caution">
    <text evidence="6">The sequence shown here is derived from an EMBL/GenBank/DDBJ whole genome shotgun (WGS) entry which is preliminary data.</text>
</comment>
<dbReference type="GO" id="GO:0003700">
    <property type="term" value="F:DNA-binding transcription factor activity"/>
    <property type="evidence" value="ECO:0007669"/>
    <property type="project" value="InterPro"/>
</dbReference>
<evidence type="ECO:0000256" key="3">
    <source>
        <dbReference type="ARBA" id="ARBA00023125"/>
    </source>
</evidence>
<dbReference type="InterPro" id="IPR000847">
    <property type="entry name" value="LysR_HTH_N"/>
</dbReference>
<dbReference type="SUPFAM" id="SSF46785">
    <property type="entry name" value="Winged helix' DNA-binding domain"/>
    <property type="match status" value="1"/>
</dbReference>
<keyword evidence="2" id="KW-0805">Transcription regulation</keyword>
<reference evidence="6" key="2">
    <citation type="submission" date="2020-09" db="EMBL/GenBank/DDBJ databases">
        <authorList>
            <person name="Sun Q."/>
            <person name="Zhou Y."/>
        </authorList>
    </citation>
    <scope>NUCLEOTIDE SEQUENCE</scope>
    <source>
        <strain evidence="6">CGMCC 1.7081</strain>
    </source>
</reference>
<dbReference type="PRINTS" id="PR00039">
    <property type="entry name" value="HTHLYSR"/>
</dbReference>
<dbReference type="FunFam" id="1.10.10.10:FF:000001">
    <property type="entry name" value="LysR family transcriptional regulator"/>
    <property type="match status" value="1"/>
</dbReference>
<evidence type="ECO:0000256" key="2">
    <source>
        <dbReference type="ARBA" id="ARBA00023015"/>
    </source>
</evidence>
<evidence type="ECO:0000256" key="1">
    <source>
        <dbReference type="ARBA" id="ARBA00009437"/>
    </source>
</evidence>
<name>A0A8J3MBD5_9RHOB</name>
<keyword evidence="4" id="KW-0804">Transcription</keyword>
<comment type="similarity">
    <text evidence="1">Belongs to the LysR transcriptional regulatory family.</text>
</comment>
<organism evidence="6 7">
    <name type="scientific">Pseudodonghicola xiamenensis</name>
    <dbReference type="NCBI Taxonomy" id="337702"/>
    <lineage>
        <taxon>Bacteria</taxon>
        <taxon>Pseudomonadati</taxon>
        <taxon>Pseudomonadota</taxon>
        <taxon>Alphaproteobacteria</taxon>
        <taxon>Rhodobacterales</taxon>
        <taxon>Paracoccaceae</taxon>
        <taxon>Pseudodonghicola</taxon>
    </lineage>
</organism>
<dbReference type="InterPro" id="IPR036388">
    <property type="entry name" value="WH-like_DNA-bd_sf"/>
</dbReference>
<dbReference type="EMBL" id="BNAP01000001">
    <property type="protein sequence ID" value="GHG79707.1"/>
    <property type="molecule type" value="Genomic_DNA"/>
</dbReference>
<dbReference type="PANTHER" id="PTHR30346">
    <property type="entry name" value="TRANSCRIPTIONAL DUAL REGULATOR HCAR-RELATED"/>
    <property type="match status" value="1"/>
</dbReference>